<dbReference type="PANTHER" id="PTHR45453">
    <property type="entry name" value="PHOSPHATE REGULON SENSOR PROTEIN PHOR"/>
    <property type="match status" value="1"/>
</dbReference>
<sequence>MKIKHRLTLRFIFQLVISGIIVLLIAAACTWWILQRLTDMSITRDFASAGLERLVESSKLDKDGIRFDPHLLEQVKLNKGWLQTLDEHGRVDLSYNTPKDVPLHYAPGELIDYWNKTKPFPYDIYLWIQEKNGKLFTIIYGIKNEMGQLLEEINQYHALSPAGQLELPSALRERLKKLDGYVQVLDASGVEIASYNRPDSIPAQYSVQELVLRSTYGSRFGFKIASVYHDESKYTWVIGLPIGHSSAAGEQPLVPEEIRIILIGIAFLIGAMIVIFLLISVWNAHRFGSPMLHMLAWIESIGQGKYTEPLDRTGQPRSRHRSGKWRRRYAVFADVMQSLHKLSAILKRDQDLQRQTNKLRDEWIAGITHDLKTPLSSIKGFAHMLAAENYEWSTAEIRKFSVTMLDKSNHMDTLINDLELSYRVNARIQPPDMEEIELNAWMEDILLRGAVHPSWDAGRIIFKPAKTEIYVKLYPPWMKRAVHNISANALLHNPPDTILTVTILHDTDAGEVKIVLEDNGTGMDDVTANRLFERYYRGTDTSSSTEGSGLGMAIAKGLVEAMGGWIAVETSLGSGTTITLIFPTSSSRLIQWT</sequence>
<dbReference type="InterPro" id="IPR050351">
    <property type="entry name" value="BphY/WalK/GraS-like"/>
</dbReference>
<evidence type="ECO:0000256" key="3">
    <source>
        <dbReference type="ARBA" id="ARBA00012438"/>
    </source>
</evidence>
<dbReference type="PRINTS" id="PR00344">
    <property type="entry name" value="BCTRLSENSOR"/>
</dbReference>
<comment type="caution">
    <text evidence="12">The sequence shown here is derived from an EMBL/GenBank/DDBJ whole genome shotgun (WGS) entry which is preliminary data.</text>
</comment>
<dbReference type="PANTHER" id="PTHR45453:SF1">
    <property type="entry name" value="PHOSPHATE REGULON SENSOR PROTEIN PHOR"/>
    <property type="match status" value="1"/>
</dbReference>
<dbReference type="Gene3D" id="3.30.565.10">
    <property type="entry name" value="Histidine kinase-like ATPase, C-terminal domain"/>
    <property type="match status" value="1"/>
</dbReference>
<dbReference type="CDD" id="cd00075">
    <property type="entry name" value="HATPase"/>
    <property type="match status" value="1"/>
</dbReference>
<dbReference type="CDD" id="cd00082">
    <property type="entry name" value="HisKA"/>
    <property type="match status" value="1"/>
</dbReference>
<evidence type="ECO:0000256" key="2">
    <source>
        <dbReference type="ARBA" id="ARBA00004370"/>
    </source>
</evidence>
<evidence type="ECO:0000313" key="13">
    <source>
        <dbReference type="Proteomes" id="UP000682811"/>
    </source>
</evidence>
<feature type="transmembrane region" description="Helical" evidence="10">
    <location>
        <begin position="12"/>
        <end position="34"/>
    </location>
</feature>
<dbReference type="PROSITE" id="PS51257">
    <property type="entry name" value="PROKAR_LIPOPROTEIN"/>
    <property type="match status" value="1"/>
</dbReference>
<feature type="domain" description="Histidine kinase" evidence="11">
    <location>
        <begin position="366"/>
        <end position="586"/>
    </location>
</feature>
<dbReference type="GO" id="GO:0004721">
    <property type="term" value="F:phosphoprotein phosphatase activity"/>
    <property type="evidence" value="ECO:0007669"/>
    <property type="project" value="TreeGrafter"/>
</dbReference>
<keyword evidence="4" id="KW-0597">Phosphoprotein</keyword>
<dbReference type="RefSeq" id="WP_212976902.1">
    <property type="nucleotide sequence ID" value="NZ_AP025343.1"/>
</dbReference>
<keyword evidence="7 12" id="KW-0418">Kinase</keyword>
<gene>
    <name evidence="12" type="primary">mrsK2</name>
    <name evidence="12" type="ORF">J34TS1_05020</name>
</gene>
<keyword evidence="10" id="KW-0812">Transmembrane</keyword>
<dbReference type="EC" id="2.7.13.3" evidence="3"/>
<evidence type="ECO:0000256" key="4">
    <source>
        <dbReference type="ARBA" id="ARBA00022553"/>
    </source>
</evidence>
<keyword evidence="9" id="KW-0902">Two-component regulatory system</keyword>
<evidence type="ECO:0000256" key="8">
    <source>
        <dbReference type="ARBA" id="ARBA00022840"/>
    </source>
</evidence>
<comment type="subcellular location">
    <subcellularLocation>
        <location evidence="2">Membrane</location>
    </subcellularLocation>
</comment>
<name>A0A919Y6T8_9BACL</name>
<keyword evidence="8" id="KW-0067">ATP-binding</keyword>
<dbReference type="GO" id="GO:0005886">
    <property type="term" value="C:plasma membrane"/>
    <property type="evidence" value="ECO:0007669"/>
    <property type="project" value="TreeGrafter"/>
</dbReference>
<reference evidence="12 13" key="1">
    <citation type="submission" date="2021-03" db="EMBL/GenBank/DDBJ databases">
        <title>Antimicrobial resistance genes in bacteria isolated from Japanese honey, and their potential for conferring macrolide and lincosamide resistance in the American foulbrood pathogen Paenibacillus larvae.</title>
        <authorList>
            <person name="Okamoto M."/>
            <person name="Kumagai M."/>
            <person name="Kanamori H."/>
            <person name="Takamatsu D."/>
        </authorList>
    </citation>
    <scope>NUCLEOTIDE SEQUENCE [LARGE SCALE GENOMIC DNA]</scope>
    <source>
        <strain evidence="12 13">J34TS1</strain>
    </source>
</reference>
<evidence type="ECO:0000256" key="1">
    <source>
        <dbReference type="ARBA" id="ARBA00000085"/>
    </source>
</evidence>
<evidence type="ECO:0000256" key="9">
    <source>
        <dbReference type="ARBA" id="ARBA00023012"/>
    </source>
</evidence>
<dbReference type="PROSITE" id="PS50109">
    <property type="entry name" value="HIS_KIN"/>
    <property type="match status" value="1"/>
</dbReference>
<dbReference type="InterPro" id="IPR036097">
    <property type="entry name" value="HisK_dim/P_sf"/>
</dbReference>
<dbReference type="Proteomes" id="UP000682811">
    <property type="component" value="Unassembled WGS sequence"/>
</dbReference>
<evidence type="ECO:0000256" key="5">
    <source>
        <dbReference type="ARBA" id="ARBA00022679"/>
    </source>
</evidence>
<evidence type="ECO:0000259" key="11">
    <source>
        <dbReference type="PROSITE" id="PS50109"/>
    </source>
</evidence>
<dbReference type="Pfam" id="PF00512">
    <property type="entry name" value="HisKA"/>
    <property type="match status" value="1"/>
</dbReference>
<dbReference type="GO" id="GO:0005524">
    <property type="term" value="F:ATP binding"/>
    <property type="evidence" value="ECO:0007669"/>
    <property type="project" value="UniProtKB-KW"/>
</dbReference>
<keyword evidence="6" id="KW-0547">Nucleotide-binding</keyword>
<keyword evidence="13" id="KW-1185">Reference proteome</keyword>
<keyword evidence="10" id="KW-1133">Transmembrane helix</keyword>
<dbReference type="InterPro" id="IPR004358">
    <property type="entry name" value="Sig_transdc_His_kin-like_C"/>
</dbReference>
<dbReference type="Pfam" id="PF02518">
    <property type="entry name" value="HATPase_c"/>
    <property type="match status" value="1"/>
</dbReference>
<proteinExistence type="predicted"/>
<protein>
    <recommendedName>
        <fullName evidence="3">histidine kinase</fullName>
        <ecNumber evidence="3">2.7.13.3</ecNumber>
    </recommendedName>
</protein>
<evidence type="ECO:0000313" key="12">
    <source>
        <dbReference type="EMBL" id="GIO45737.1"/>
    </source>
</evidence>
<dbReference type="InterPro" id="IPR003661">
    <property type="entry name" value="HisK_dim/P_dom"/>
</dbReference>
<dbReference type="GO" id="GO:0000155">
    <property type="term" value="F:phosphorelay sensor kinase activity"/>
    <property type="evidence" value="ECO:0007669"/>
    <property type="project" value="InterPro"/>
</dbReference>
<dbReference type="Gene3D" id="1.10.287.130">
    <property type="match status" value="1"/>
</dbReference>
<dbReference type="SMART" id="SM00388">
    <property type="entry name" value="HisKA"/>
    <property type="match status" value="1"/>
</dbReference>
<evidence type="ECO:0000256" key="6">
    <source>
        <dbReference type="ARBA" id="ARBA00022741"/>
    </source>
</evidence>
<dbReference type="SUPFAM" id="SSF47384">
    <property type="entry name" value="Homodimeric domain of signal transducing histidine kinase"/>
    <property type="match status" value="1"/>
</dbReference>
<dbReference type="InterPro" id="IPR005467">
    <property type="entry name" value="His_kinase_dom"/>
</dbReference>
<evidence type="ECO:0000256" key="7">
    <source>
        <dbReference type="ARBA" id="ARBA00022777"/>
    </source>
</evidence>
<dbReference type="SUPFAM" id="SSF55874">
    <property type="entry name" value="ATPase domain of HSP90 chaperone/DNA topoisomerase II/histidine kinase"/>
    <property type="match status" value="1"/>
</dbReference>
<dbReference type="InterPro" id="IPR003594">
    <property type="entry name" value="HATPase_dom"/>
</dbReference>
<evidence type="ECO:0000256" key="10">
    <source>
        <dbReference type="SAM" id="Phobius"/>
    </source>
</evidence>
<dbReference type="SMART" id="SM00387">
    <property type="entry name" value="HATPase_c"/>
    <property type="match status" value="1"/>
</dbReference>
<dbReference type="GO" id="GO:0016036">
    <property type="term" value="P:cellular response to phosphate starvation"/>
    <property type="evidence" value="ECO:0007669"/>
    <property type="project" value="TreeGrafter"/>
</dbReference>
<dbReference type="InterPro" id="IPR036890">
    <property type="entry name" value="HATPase_C_sf"/>
</dbReference>
<dbReference type="AlphaFoldDB" id="A0A919Y6T8"/>
<feature type="transmembrane region" description="Helical" evidence="10">
    <location>
        <begin position="260"/>
        <end position="284"/>
    </location>
</feature>
<organism evidence="12 13">
    <name type="scientific">Paenibacillus azoreducens</name>
    <dbReference type="NCBI Taxonomy" id="116718"/>
    <lineage>
        <taxon>Bacteria</taxon>
        <taxon>Bacillati</taxon>
        <taxon>Bacillota</taxon>
        <taxon>Bacilli</taxon>
        <taxon>Bacillales</taxon>
        <taxon>Paenibacillaceae</taxon>
        <taxon>Paenibacillus</taxon>
    </lineage>
</organism>
<comment type="catalytic activity">
    <reaction evidence="1">
        <text>ATP + protein L-histidine = ADP + protein N-phospho-L-histidine.</text>
        <dbReference type="EC" id="2.7.13.3"/>
    </reaction>
</comment>
<keyword evidence="10" id="KW-0472">Membrane</keyword>
<dbReference type="EMBL" id="BORT01000002">
    <property type="protein sequence ID" value="GIO45737.1"/>
    <property type="molecule type" value="Genomic_DNA"/>
</dbReference>
<accession>A0A919Y6T8</accession>
<keyword evidence="5" id="KW-0808">Transferase</keyword>